<dbReference type="AlphaFoldDB" id="A0A2N9GTA5"/>
<dbReference type="SMART" id="SM00220">
    <property type="entry name" value="S_TKc"/>
    <property type="match status" value="1"/>
</dbReference>
<dbReference type="EC" id="2.7.11.1" evidence="2"/>
<comment type="catalytic activity">
    <reaction evidence="14">
        <text>L-seryl-[protein] + ATP = O-phospho-L-seryl-[protein] + ADP + H(+)</text>
        <dbReference type="Rhea" id="RHEA:17989"/>
        <dbReference type="Rhea" id="RHEA-COMP:9863"/>
        <dbReference type="Rhea" id="RHEA-COMP:11604"/>
        <dbReference type="ChEBI" id="CHEBI:15378"/>
        <dbReference type="ChEBI" id="CHEBI:29999"/>
        <dbReference type="ChEBI" id="CHEBI:30616"/>
        <dbReference type="ChEBI" id="CHEBI:83421"/>
        <dbReference type="ChEBI" id="CHEBI:456216"/>
        <dbReference type="EC" id="2.7.11.1"/>
    </reaction>
</comment>
<evidence type="ECO:0000259" key="17">
    <source>
        <dbReference type="PROSITE" id="PS50011"/>
    </source>
</evidence>
<evidence type="ECO:0000256" key="12">
    <source>
        <dbReference type="ARBA" id="ARBA00023180"/>
    </source>
</evidence>
<dbReference type="PROSITE" id="PS50011">
    <property type="entry name" value="PROTEIN_KINASE_DOM"/>
    <property type="match status" value="1"/>
</dbReference>
<dbReference type="InterPro" id="IPR032872">
    <property type="entry name" value="WAK_assoc_C"/>
</dbReference>
<sequence>MLHSLFYCPFPTKLEVNEFNPMLCQLSSTFHLHHLSFIIFFILPVSTFAVDEHYIACSHPFKCGDFHNISYPFWGNPLPSYCGLKEFQLVCQDGFPVLQSMSERFRVLLINHEKHILRLTRLDLYNNSCPSRYVNTTISYLFSYTPDFGNLTLFYGCSSVAPALVSNAFICRNNDSSTETGFYTIGSIPNVENNRTCNFSITVPVLQTAAKAIRDNVSSLTEVLNHGFEVQWIVDDTACTECVSSGGYCGYNTSYFQPICFCPDQPYTFRCPEGSKFNLRNKILIASVVGVCSIAVAVVILCYLRRKSALYKLDVKKMTNSFKDKLGQGGYGDVYKGKLPDDRLVAVKVLSETKGNGEEFLNEVASISRTAHVNIVTLLGFCYEGSKRALIYEFMPKGSLEKYIYDESKLNKILPLGSERIYHIAIGIANGLVYLHQGCNTQILHLDIKPQNILLDQDFCPKISDFGLAKLCNRKESTMSLLGARGTVGYIAPEVFSRTFGIVSHKSDVYSYGMMILEMVAGRKNLDAGLQHSSEIYFPHWIYKRLELGDLKPLLNMNKAVEELARKMILVGLWCIQSNPADRPSMDKVVDMLEGSHEAIQLPPRPFPSSPIGKSRRPFHNILSKSFQKQC</sequence>
<keyword evidence="8" id="KW-0418">Kinase</keyword>
<protein>
    <recommendedName>
        <fullName evidence="2">non-specific serine/threonine protein kinase</fullName>
        <ecNumber evidence="2">2.7.11.1</ecNumber>
    </recommendedName>
</protein>
<dbReference type="InterPro" id="IPR017441">
    <property type="entry name" value="Protein_kinase_ATP_BS"/>
</dbReference>
<evidence type="ECO:0000256" key="6">
    <source>
        <dbReference type="ARBA" id="ARBA00022729"/>
    </source>
</evidence>
<evidence type="ECO:0000256" key="14">
    <source>
        <dbReference type="ARBA" id="ARBA00048679"/>
    </source>
</evidence>
<dbReference type="Pfam" id="PF13947">
    <property type="entry name" value="GUB_WAK_bind"/>
    <property type="match status" value="1"/>
</dbReference>
<evidence type="ECO:0000256" key="1">
    <source>
        <dbReference type="ARBA" id="ARBA00004479"/>
    </source>
</evidence>
<dbReference type="InterPro" id="IPR025287">
    <property type="entry name" value="WAK_GUB"/>
</dbReference>
<accession>A0A2N9GTA5</accession>
<evidence type="ECO:0000256" key="11">
    <source>
        <dbReference type="ARBA" id="ARBA00023136"/>
    </source>
</evidence>
<dbReference type="GO" id="GO:0016020">
    <property type="term" value="C:membrane"/>
    <property type="evidence" value="ECO:0007669"/>
    <property type="project" value="UniProtKB-SubCell"/>
</dbReference>
<dbReference type="InterPro" id="IPR045874">
    <property type="entry name" value="LRK10/LRL21-25-like"/>
</dbReference>
<proteinExistence type="predicted"/>
<gene>
    <name evidence="18" type="ORF">FSB_LOCUS33528</name>
</gene>
<reference evidence="18" key="1">
    <citation type="submission" date="2018-02" db="EMBL/GenBank/DDBJ databases">
        <authorList>
            <person name="Cohen D.B."/>
            <person name="Kent A.D."/>
        </authorList>
    </citation>
    <scope>NUCLEOTIDE SEQUENCE</scope>
</reference>
<dbReference type="Gene3D" id="1.10.510.10">
    <property type="entry name" value="Transferase(Phosphotransferase) domain 1"/>
    <property type="match status" value="1"/>
</dbReference>
<evidence type="ECO:0000256" key="3">
    <source>
        <dbReference type="ARBA" id="ARBA00022527"/>
    </source>
</evidence>
<evidence type="ECO:0000256" key="15">
    <source>
        <dbReference type="PROSITE-ProRule" id="PRU10141"/>
    </source>
</evidence>
<feature type="binding site" evidence="15">
    <location>
        <position position="348"/>
    </location>
    <ligand>
        <name>ATP</name>
        <dbReference type="ChEBI" id="CHEBI:30616"/>
    </ligand>
</feature>
<dbReference type="Gene3D" id="3.30.200.20">
    <property type="entry name" value="Phosphorylase Kinase, domain 1"/>
    <property type="match status" value="1"/>
</dbReference>
<feature type="domain" description="Protein kinase" evidence="17">
    <location>
        <begin position="320"/>
        <end position="600"/>
    </location>
</feature>
<dbReference type="GO" id="GO:0004674">
    <property type="term" value="F:protein serine/threonine kinase activity"/>
    <property type="evidence" value="ECO:0007669"/>
    <property type="project" value="UniProtKB-KW"/>
</dbReference>
<keyword evidence="9 15" id="KW-0067">ATP-binding</keyword>
<comment type="subcellular location">
    <subcellularLocation>
        <location evidence="1">Membrane</location>
        <topology evidence="1">Single-pass type I membrane protein</topology>
    </subcellularLocation>
</comment>
<evidence type="ECO:0000256" key="5">
    <source>
        <dbReference type="ARBA" id="ARBA00022692"/>
    </source>
</evidence>
<dbReference type="PANTHER" id="PTHR27009">
    <property type="entry name" value="RUST RESISTANCE KINASE LR10-RELATED"/>
    <property type="match status" value="1"/>
</dbReference>
<keyword evidence="12" id="KW-0325">Glycoprotein</keyword>
<evidence type="ECO:0000256" key="13">
    <source>
        <dbReference type="ARBA" id="ARBA00047899"/>
    </source>
</evidence>
<keyword evidence="5 16" id="KW-0812">Transmembrane</keyword>
<dbReference type="EMBL" id="OIVN01002683">
    <property type="protein sequence ID" value="SPD05646.1"/>
    <property type="molecule type" value="Genomic_DNA"/>
</dbReference>
<keyword evidence="4" id="KW-0808">Transferase</keyword>
<comment type="catalytic activity">
    <reaction evidence="13">
        <text>L-threonyl-[protein] + ATP = O-phospho-L-threonyl-[protein] + ADP + H(+)</text>
        <dbReference type="Rhea" id="RHEA:46608"/>
        <dbReference type="Rhea" id="RHEA-COMP:11060"/>
        <dbReference type="Rhea" id="RHEA-COMP:11605"/>
        <dbReference type="ChEBI" id="CHEBI:15378"/>
        <dbReference type="ChEBI" id="CHEBI:30013"/>
        <dbReference type="ChEBI" id="CHEBI:30616"/>
        <dbReference type="ChEBI" id="CHEBI:61977"/>
        <dbReference type="ChEBI" id="CHEBI:456216"/>
        <dbReference type="EC" id="2.7.11.1"/>
    </reaction>
</comment>
<dbReference type="InterPro" id="IPR008271">
    <property type="entry name" value="Ser/Thr_kinase_AS"/>
</dbReference>
<evidence type="ECO:0000256" key="9">
    <source>
        <dbReference type="ARBA" id="ARBA00022840"/>
    </source>
</evidence>
<dbReference type="GO" id="GO:0030247">
    <property type="term" value="F:polysaccharide binding"/>
    <property type="evidence" value="ECO:0007669"/>
    <property type="project" value="InterPro"/>
</dbReference>
<feature type="transmembrane region" description="Helical" evidence="16">
    <location>
        <begin position="283"/>
        <end position="304"/>
    </location>
</feature>
<dbReference type="CDD" id="cd14066">
    <property type="entry name" value="STKc_IRAK"/>
    <property type="match status" value="1"/>
</dbReference>
<keyword evidence="7 15" id="KW-0547">Nucleotide-binding</keyword>
<evidence type="ECO:0000256" key="16">
    <source>
        <dbReference type="SAM" id="Phobius"/>
    </source>
</evidence>
<keyword evidence="11 16" id="KW-0472">Membrane</keyword>
<keyword evidence="6" id="KW-0732">Signal</keyword>
<dbReference type="SUPFAM" id="SSF56112">
    <property type="entry name" value="Protein kinase-like (PK-like)"/>
    <property type="match status" value="1"/>
</dbReference>
<evidence type="ECO:0000256" key="8">
    <source>
        <dbReference type="ARBA" id="ARBA00022777"/>
    </source>
</evidence>
<evidence type="ECO:0000256" key="7">
    <source>
        <dbReference type="ARBA" id="ARBA00022741"/>
    </source>
</evidence>
<dbReference type="GO" id="GO:0005524">
    <property type="term" value="F:ATP binding"/>
    <property type="evidence" value="ECO:0007669"/>
    <property type="project" value="UniProtKB-UniRule"/>
</dbReference>
<dbReference type="InterPro" id="IPR000719">
    <property type="entry name" value="Prot_kinase_dom"/>
</dbReference>
<evidence type="ECO:0000256" key="2">
    <source>
        <dbReference type="ARBA" id="ARBA00012513"/>
    </source>
</evidence>
<dbReference type="InterPro" id="IPR011009">
    <property type="entry name" value="Kinase-like_dom_sf"/>
</dbReference>
<keyword evidence="10 16" id="KW-1133">Transmembrane helix</keyword>
<evidence type="ECO:0000256" key="10">
    <source>
        <dbReference type="ARBA" id="ARBA00022989"/>
    </source>
</evidence>
<dbReference type="FunFam" id="1.10.510.10:FF:000590">
    <property type="entry name" value="PR5-like receptor kinase"/>
    <property type="match status" value="1"/>
</dbReference>
<evidence type="ECO:0000256" key="4">
    <source>
        <dbReference type="ARBA" id="ARBA00022679"/>
    </source>
</evidence>
<name>A0A2N9GTA5_FAGSY</name>
<dbReference type="Pfam" id="PF00069">
    <property type="entry name" value="Pkinase"/>
    <property type="match status" value="1"/>
</dbReference>
<dbReference type="Pfam" id="PF14380">
    <property type="entry name" value="WAK_assoc"/>
    <property type="match status" value="1"/>
</dbReference>
<evidence type="ECO:0000313" key="18">
    <source>
        <dbReference type="EMBL" id="SPD05646.1"/>
    </source>
</evidence>
<keyword evidence="3" id="KW-0723">Serine/threonine-protein kinase</keyword>
<dbReference type="PROSITE" id="PS00107">
    <property type="entry name" value="PROTEIN_KINASE_ATP"/>
    <property type="match status" value="1"/>
</dbReference>
<organism evidence="18">
    <name type="scientific">Fagus sylvatica</name>
    <name type="common">Beechnut</name>
    <dbReference type="NCBI Taxonomy" id="28930"/>
    <lineage>
        <taxon>Eukaryota</taxon>
        <taxon>Viridiplantae</taxon>
        <taxon>Streptophyta</taxon>
        <taxon>Embryophyta</taxon>
        <taxon>Tracheophyta</taxon>
        <taxon>Spermatophyta</taxon>
        <taxon>Magnoliopsida</taxon>
        <taxon>eudicotyledons</taxon>
        <taxon>Gunneridae</taxon>
        <taxon>Pentapetalae</taxon>
        <taxon>rosids</taxon>
        <taxon>fabids</taxon>
        <taxon>Fagales</taxon>
        <taxon>Fagaceae</taxon>
        <taxon>Fagus</taxon>
    </lineage>
</organism>
<dbReference type="PROSITE" id="PS00108">
    <property type="entry name" value="PROTEIN_KINASE_ST"/>
    <property type="match status" value="1"/>
</dbReference>